<comment type="similarity">
    <text evidence="2">Belongs to the eIF-2B gamma/epsilon subunits family.</text>
</comment>
<evidence type="ECO:0000313" key="9">
    <source>
        <dbReference type="EMBL" id="ORX35131.1"/>
    </source>
</evidence>
<dbReference type="GO" id="GO:0031369">
    <property type="term" value="F:translation initiation factor binding"/>
    <property type="evidence" value="ECO:0007669"/>
    <property type="project" value="InterPro"/>
</dbReference>
<dbReference type="Gene3D" id="1.25.40.180">
    <property type="match status" value="1"/>
</dbReference>
<comment type="subcellular location">
    <subcellularLocation>
        <location evidence="1">Cytoplasm</location>
        <location evidence="1">Cytosol</location>
    </subcellularLocation>
</comment>
<keyword evidence="10" id="KW-1185">Reference proteome</keyword>
<dbReference type="PANTHER" id="PTHR45887:SF1">
    <property type="entry name" value="TRANSLATION INITIATION FACTOR EIF-2B SUBUNIT EPSILON"/>
    <property type="match status" value="1"/>
</dbReference>
<dbReference type="InterPro" id="IPR044123">
    <property type="entry name" value="W2_eIF2B_epsilon"/>
</dbReference>
<evidence type="ECO:0000256" key="3">
    <source>
        <dbReference type="ARBA" id="ARBA00022490"/>
    </source>
</evidence>
<dbReference type="InterPro" id="IPR035543">
    <property type="entry name" value="eIF-2B_epsilon_N"/>
</dbReference>
<feature type="region of interest" description="Disordered" evidence="7">
    <location>
        <begin position="734"/>
        <end position="762"/>
    </location>
</feature>
<name>A0A1Y1UAQ0_9TREE</name>
<dbReference type="GO" id="GO:0005085">
    <property type="term" value="F:guanyl-nucleotide exchange factor activity"/>
    <property type="evidence" value="ECO:0007669"/>
    <property type="project" value="InterPro"/>
</dbReference>
<feature type="domain" description="W2" evidence="8">
    <location>
        <begin position="571"/>
        <end position="744"/>
    </location>
</feature>
<feature type="region of interest" description="Disordered" evidence="7">
    <location>
        <begin position="1"/>
        <end position="21"/>
    </location>
</feature>
<comment type="caution">
    <text evidence="9">The sequence shown here is derived from an EMBL/GenBank/DDBJ whole genome shotgun (WGS) entry which is preliminary data.</text>
</comment>
<dbReference type="EMBL" id="NBSH01000012">
    <property type="protein sequence ID" value="ORX35131.1"/>
    <property type="molecule type" value="Genomic_DNA"/>
</dbReference>
<reference evidence="9 10" key="1">
    <citation type="submission" date="2017-03" db="EMBL/GenBank/DDBJ databases">
        <title>Widespread Adenine N6-methylation of Active Genes in Fungi.</title>
        <authorList>
            <consortium name="DOE Joint Genome Institute"/>
            <person name="Mondo S.J."/>
            <person name="Dannebaum R.O."/>
            <person name="Kuo R.C."/>
            <person name="Louie K.B."/>
            <person name="Bewick A.J."/>
            <person name="Labutti K."/>
            <person name="Haridas S."/>
            <person name="Kuo A."/>
            <person name="Salamov A."/>
            <person name="Ahrendt S.R."/>
            <person name="Lau R."/>
            <person name="Bowen B.P."/>
            <person name="Lipzen A."/>
            <person name="Sullivan W."/>
            <person name="Andreopoulos W.B."/>
            <person name="Clum A."/>
            <person name="Lindquist E."/>
            <person name="Daum C."/>
            <person name="Northen T.R."/>
            <person name="Ramamoorthy G."/>
            <person name="Schmitz R.J."/>
            <person name="Gryganskyi A."/>
            <person name="Culley D."/>
            <person name="Magnuson J."/>
            <person name="James T.Y."/>
            <person name="O'Malley M.A."/>
            <person name="Stajich J.E."/>
            <person name="Spatafora J.W."/>
            <person name="Visel A."/>
            <person name="Grigoriev I.V."/>
        </authorList>
    </citation>
    <scope>NUCLEOTIDE SEQUENCE [LARGE SCALE GENOMIC DNA]</scope>
    <source>
        <strain evidence="9 10">NRRL Y-17943</strain>
    </source>
</reference>
<dbReference type="OrthoDB" id="424572at2759"/>
<keyword evidence="3" id="KW-0963">Cytoplasm</keyword>
<keyword evidence="9" id="KW-0808">Transferase</keyword>
<dbReference type="GO" id="GO:0005851">
    <property type="term" value="C:eukaryotic translation initiation factor 2B complex"/>
    <property type="evidence" value="ECO:0007669"/>
    <property type="project" value="TreeGrafter"/>
</dbReference>
<dbReference type="CDD" id="cd04197">
    <property type="entry name" value="eIF-2B_epsilon_N"/>
    <property type="match status" value="1"/>
</dbReference>
<dbReference type="GO" id="GO:0016740">
    <property type="term" value="F:transferase activity"/>
    <property type="evidence" value="ECO:0007669"/>
    <property type="project" value="UniProtKB-KW"/>
</dbReference>
<dbReference type="Proteomes" id="UP000193218">
    <property type="component" value="Unassembled WGS sequence"/>
</dbReference>
<dbReference type="Pfam" id="PF02020">
    <property type="entry name" value="W2"/>
    <property type="match status" value="1"/>
</dbReference>
<dbReference type="InterPro" id="IPR051956">
    <property type="entry name" value="eIF2B_epsilon"/>
</dbReference>
<dbReference type="InterPro" id="IPR016024">
    <property type="entry name" value="ARM-type_fold"/>
</dbReference>
<dbReference type="GeneID" id="33555779"/>
<evidence type="ECO:0000256" key="4">
    <source>
        <dbReference type="ARBA" id="ARBA00044144"/>
    </source>
</evidence>
<dbReference type="SUPFAM" id="SSF48371">
    <property type="entry name" value="ARM repeat"/>
    <property type="match status" value="1"/>
</dbReference>
<accession>A0A1Y1UAQ0</accession>
<dbReference type="FunFam" id="3.90.550.10:FF:000186">
    <property type="entry name" value="Translation initiation factor eIF-2B epsilon subunit, putative"/>
    <property type="match status" value="1"/>
</dbReference>
<dbReference type="InterPro" id="IPR029044">
    <property type="entry name" value="Nucleotide-diphossugar_trans"/>
</dbReference>
<dbReference type="CDD" id="cd11558">
    <property type="entry name" value="W2_eIF2B_epsilon"/>
    <property type="match status" value="1"/>
</dbReference>
<sequence length="762" mass="83788">MPPAGKRAQATKVESKARANDELDDTPLQAVVFADSYNRRFEVLCQDQPRILLPLCSVPLLTWTLESLSLSRVKQVFIFCGAHADKVRDFVESSPYRYTMDIQCLSSKTARSAGDALRDLDAMSVLNPDFPFILVHSPLVSNYDLSKMVEAHMARKEKDKDLIMTMGVGRGGSCHPESPVMVVDPSSSRLCFYAQNPLVPRHSRLKIPSSIFLEPPPGVDEWEVWSGTPANSSSHQGGYRDLGVDICEADVPALCTENFDYHDLRRHFVNGVLTSELLGKHIAVHLVGSEESRGESSNGMYIDRVRDTRTYGDISMDVLNRWTFPLTPDLMGSRKGEYELRKGNVYIARDHVSLGRTTALTGPLLIGARSALNEGTHIISSTLGQDCAVGPHTVITSSYIFDNVTIGDHCQVTQCIIGTGVKIGNGVKLGKGCLIGDGVTLGHGVELPDFMRVGRIRHVPEDLDSDEEDEEDEEEKNERLEILGHDSVGFIWPSEEEELAYDSDEDEDDLDPYERPKNKKYLQLGRTLSSLSEYPESCSTLSVASSSTASTPASLAASDDSLPDMPSLALDAVPPEFHAEASASLVRAYEEGHSVPNALLELRTLVMGYNAGIDRARGEVTGFLMSKMDFSGPAASILEHATQTWARWGGLAEGLSPDLTNIVLDVQAYSVSHEDARPWFGVVLRGLYESDLVPEEDLIEWRSLSAAKGEGAADKDKALWGELYAKGKAYVDVLEAMDSDSEEEDEEEEKGEEEEDDEEESD</sequence>
<dbReference type="SUPFAM" id="SSF53448">
    <property type="entry name" value="Nucleotide-diphospho-sugar transferases"/>
    <property type="match status" value="1"/>
</dbReference>
<evidence type="ECO:0000256" key="2">
    <source>
        <dbReference type="ARBA" id="ARBA00007878"/>
    </source>
</evidence>
<evidence type="ECO:0000256" key="1">
    <source>
        <dbReference type="ARBA" id="ARBA00004514"/>
    </source>
</evidence>
<evidence type="ECO:0000256" key="6">
    <source>
        <dbReference type="ARBA" id="ARBA00046432"/>
    </source>
</evidence>
<dbReference type="Gene3D" id="2.160.10.10">
    <property type="entry name" value="Hexapeptide repeat proteins"/>
    <property type="match status" value="1"/>
</dbReference>
<dbReference type="PANTHER" id="PTHR45887">
    <property type="entry name" value="TRANSLATION INITIATION FACTOR EIF-2B SUBUNIT EPSILON"/>
    <property type="match status" value="1"/>
</dbReference>
<dbReference type="STRING" id="4999.A0A1Y1UAQ0"/>
<dbReference type="Pfam" id="PF25084">
    <property type="entry name" value="LbH_EIF2B"/>
    <property type="match status" value="1"/>
</dbReference>
<dbReference type="InterPro" id="IPR056764">
    <property type="entry name" value="LbH_EIF2B3/5"/>
</dbReference>
<dbReference type="Gene3D" id="3.90.550.10">
    <property type="entry name" value="Spore Coat Polysaccharide Biosynthesis Protein SpsA, Chain A"/>
    <property type="match status" value="1"/>
</dbReference>
<evidence type="ECO:0000259" key="8">
    <source>
        <dbReference type="PROSITE" id="PS51363"/>
    </source>
</evidence>
<dbReference type="FunCoup" id="A0A1Y1UAQ0">
    <property type="interactions" value="676"/>
</dbReference>
<evidence type="ECO:0000313" key="10">
    <source>
        <dbReference type="Proteomes" id="UP000193218"/>
    </source>
</evidence>
<evidence type="ECO:0000256" key="7">
    <source>
        <dbReference type="SAM" id="MobiDB-lite"/>
    </source>
</evidence>
<organism evidence="9 10">
    <name type="scientific">Kockovaella imperatae</name>
    <dbReference type="NCBI Taxonomy" id="4999"/>
    <lineage>
        <taxon>Eukaryota</taxon>
        <taxon>Fungi</taxon>
        <taxon>Dikarya</taxon>
        <taxon>Basidiomycota</taxon>
        <taxon>Agaricomycotina</taxon>
        <taxon>Tremellomycetes</taxon>
        <taxon>Tremellales</taxon>
        <taxon>Cuniculitremaceae</taxon>
        <taxon>Kockovaella</taxon>
    </lineage>
</organism>
<comment type="subunit">
    <text evidence="6">Component of the translation initiation factor 2B (eIF2B) complex which is a heterodecamer of two sets of five different subunits: alpha, beta, gamma, delta and epsilon. Subunits alpha, beta and delta comprise a regulatory subcomplex and subunits epsilon and gamma comprise a catalytic subcomplex. Within the complex, the hexameric regulatory complex resides at the center, with the two heterodimeric catalytic subcomplexes bound on opposite sides.</text>
</comment>
<evidence type="ECO:0000256" key="5">
    <source>
        <dbReference type="ARBA" id="ARBA00044345"/>
    </source>
</evidence>
<gene>
    <name evidence="9" type="ORF">BD324DRAFT_604009</name>
</gene>
<dbReference type="RefSeq" id="XP_021869347.1">
    <property type="nucleotide sequence ID" value="XM_022013971.1"/>
</dbReference>
<dbReference type="PROSITE" id="PS51363">
    <property type="entry name" value="W2"/>
    <property type="match status" value="1"/>
</dbReference>
<proteinExistence type="inferred from homology"/>
<dbReference type="InterPro" id="IPR003307">
    <property type="entry name" value="W2_domain"/>
</dbReference>
<dbReference type="AlphaFoldDB" id="A0A1Y1UAQ0"/>
<protein>
    <recommendedName>
        <fullName evidence="4">Translation initiation factor eIF2B subunit epsilon</fullName>
    </recommendedName>
    <alternativeName>
        <fullName evidence="5">eIF2B GDP-GTP exchange factor subunit epsilon</fullName>
    </alternativeName>
</protein>
<feature type="compositionally biased region" description="Acidic residues" evidence="7">
    <location>
        <begin position="735"/>
        <end position="762"/>
    </location>
</feature>
<dbReference type="GO" id="GO:0005829">
    <property type="term" value="C:cytosol"/>
    <property type="evidence" value="ECO:0007669"/>
    <property type="project" value="UniProtKB-SubCell"/>
</dbReference>
<dbReference type="InParanoid" id="A0A1Y1UAQ0"/>
<dbReference type="GO" id="GO:0003743">
    <property type="term" value="F:translation initiation factor activity"/>
    <property type="evidence" value="ECO:0007669"/>
    <property type="project" value="TreeGrafter"/>
</dbReference>